<accession>A0A0A9H7R2</accession>
<organism evidence="2">
    <name type="scientific">Arundo donax</name>
    <name type="common">Giant reed</name>
    <name type="synonym">Donax arundinaceus</name>
    <dbReference type="NCBI Taxonomy" id="35708"/>
    <lineage>
        <taxon>Eukaryota</taxon>
        <taxon>Viridiplantae</taxon>
        <taxon>Streptophyta</taxon>
        <taxon>Embryophyta</taxon>
        <taxon>Tracheophyta</taxon>
        <taxon>Spermatophyta</taxon>
        <taxon>Magnoliopsida</taxon>
        <taxon>Liliopsida</taxon>
        <taxon>Poales</taxon>
        <taxon>Poaceae</taxon>
        <taxon>PACMAD clade</taxon>
        <taxon>Arundinoideae</taxon>
        <taxon>Arundineae</taxon>
        <taxon>Arundo</taxon>
    </lineage>
</organism>
<dbReference type="AlphaFoldDB" id="A0A0A9H7R2"/>
<evidence type="ECO:0000313" key="2">
    <source>
        <dbReference type="EMBL" id="JAE33220.1"/>
    </source>
</evidence>
<reference evidence="2" key="2">
    <citation type="journal article" date="2015" name="Data Brief">
        <title>Shoot transcriptome of the giant reed, Arundo donax.</title>
        <authorList>
            <person name="Barrero R.A."/>
            <person name="Guerrero F.D."/>
            <person name="Moolhuijzen P."/>
            <person name="Goolsby J.A."/>
            <person name="Tidwell J."/>
            <person name="Bellgard S.E."/>
            <person name="Bellgard M.I."/>
        </authorList>
    </citation>
    <scope>NUCLEOTIDE SEQUENCE</scope>
    <source>
        <tissue evidence="2">Shoot tissue taken approximately 20 cm above the soil surface</tissue>
    </source>
</reference>
<feature type="signal peptide" evidence="1">
    <location>
        <begin position="1"/>
        <end position="15"/>
    </location>
</feature>
<name>A0A0A9H7R2_ARUDO</name>
<proteinExistence type="predicted"/>
<protein>
    <submittedName>
        <fullName evidence="2">Uncharacterized protein</fullName>
    </submittedName>
</protein>
<feature type="chain" id="PRO_5011977531" evidence="1">
    <location>
        <begin position="16"/>
        <end position="47"/>
    </location>
</feature>
<reference evidence="2" key="1">
    <citation type="submission" date="2014-09" db="EMBL/GenBank/DDBJ databases">
        <authorList>
            <person name="Magalhaes I.L.F."/>
            <person name="Oliveira U."/>
            <person name="Santos F.R."/>
            <person name="Vidigal T.H.D.A."/>
            <person name="Brescovit A.D."/>
            <person name="Santos A.J."/>
        </authorList>
    </citation>
    <scope>NUCLEOTIDE SEQUENCE</scope>
    <source>
        <tissue evidence="2">Shoot tissue taken approximately 20 cm above the soil surface</tissue>
    </source>
</reference>
<dbReference type="EMBL" id="GBRH01164676">
    <property type="protein sequence ID" value="JAE33220.1"/>
    <property type="molecule type" value="Transcribed_RNA"/>
</dbReference>
<evidence type="ECO:0000256" key="1">
    <source>
        <dbReference type="SAM" id="SignalP"/>
    </source>
</evidence>
<sequence length="47" mass="5634">MHMLIFVFILRRGICLLLDDLSRSHLIEGEFREPYANFREASRVVLR</sequence>
<keyword evidence="1" id="KW-0732">Signal</keyword>